<comment type="similarity">
    <text evidence="1">Belongs to the peptidase C48 family.</text>
</comment>
<dbReference type="InterPro" id="IPR003653">
    <property type="entry name" value="Peptidase_C48_C"/>
</dbReference>
<dbReference type="Gene3D" id="3.40.395.10">
    <property type="entry name" value="Adenoviral Proteinase, Chain A"/>
    <property type="match status" value="1"/>
</dbReference>
<feature type="compositionally biased region" description="Polar residues" evidence="6">
    <location>
        <begin position="329"/>
        <end position="340"/>
    </location>
</feature>
<sequence length="1465" mass="166895">MGSERNISPQRNKNCHKYLGSTENHTIKSTHDSTQSFPGNSTSLDAKLDQDQIKILGGTEKISAKNNKESKHGNLSDQSTVPGGASELLQKNSSVQNLDAEREPNEIPKKKRQSKSWEFGDRYVKKGRPGPDFGPPIVTNHDPKSTKYLTGGPTPLNRLKNDDWERQSYKNLRFGTYKTIEGRTMSNDVKNKRCQIDSSYSNRTITEQDKGLKRPDTLTTDQLELLKTGISRNKSLNHPVLELWKVDKLVRFKKRSRYKLGKNSSDERILDPSKTKKHILGSALEKTYILDSNYNNSDPNEDDIEKVDSMNRASSPLAKSKKKADYSDMSPNKSTSHSRFFNAGKKSTSSCLDSTENFKFADDDSSSSCVSVTNQKSTTSTKQGIDKIRLKEDIENSELLLNRDESLDEISEAHYDSDLKKNNTHSMKCSITRCHKLNTREDPDQTAIVQSSHDDFRETPKEFLSPTTVKHTKRHKTRVNSVESFSVVQVFCSSKLWLLQSREKQSKRSRMWTLYLDQKEKSLQIYDERNEPVPGLNLGRVNSILGSTTHGKMLITKPITAQSVVGTHRICLELGSPEESFRFIKRLKKFDPNVELNFKEHHHFEKVFEHTLDLSRSAATRPKFNKLKSNSCSPTAKTEYLNLVESKFNQESCNFQTELKTSAQTCLTVGSRGIAKSMTTRSQQTPRNERNKSSSNFSNIFSSQTSNGDDETKDSLSLESSRTESSNARSATNDILRSPTSEPERWTRSNPSWINQWHSSIVFPAVGKNKATVDRADIDRLDEGEFINDNLMMFYLRWLQQKMENECPQTANRVYFHNTFFYERLTNVGKGKTGINYENVERWTSKVNIFEYDYIVVPVNESYHWYVAIICNAPKLLDKVEKPFDKSKSPKEIQNIESNIQENTGLNNISQQSSPDLSLEHSTGLEIKEKLETKSLGNQNEDLDDFESDPVLLHESDAEVDSVVGSAKRLKKNPQCPNTLSRKNSASEPRIITLDSFGRSHSLTCTNLKKYLLKEIESKLKIVVSDPGHLGKTAKNIPQQDNFFDCGLFVLGYIEIFLKNPDTFIFDLLHNRFPVEIKWQKPSEMRANIRTLLFKLQSENLESAQRLKKEKSKNDYNFKTSNSPVTTSLSSHHQLKCTENTSTSLVLNPSHLHRCKTTREEIDEKDEIEMKNTVVLCLNEKESPENKSLNNRALLKENLSSVDSEKAGYYTENAELVTKIFNINKPNIDKQNKLITSKSPPTEITPPAQIRKAGLKSVERRHSQNNYETHSLPDRRHSILPHQHNGCDCSSPKICCRPSDINLREENMMTNKENSLSYHNTMAKVENHDQPQEDRSKDDFQSSLNSLHLDLSPNRSKKPPSLLLDDCAVSHTAPNISKYPPPPSPRSQPTKDDLSLESLEIIRGKHRRETKECCHRKRCKLSSSSWKRDGVEEAMLKSTSTPSTRITKEHTSKPLCKDSSVIFIE</sequence>
<evidence type="ECO:0000259" key="7">
    <source>
        <dbReference type="PROSITE" id="PS50600"/>
    </source>
</evidence>
<evidence type="ECO:0000256" key="2">
    <source>
        <dbReference type="ARBA" id="ARBA00022553"/>
    </source>
</evidence>
<dbReference type="InterPro" id="IPR038765">
    <property type="entry name" value="Papain-like_cys_pep_sf"/>
</dbReference>
<evidence type="ECO:0000313" key="9">
    <source>
        <dbReference type="Proteomes" id="UP000285405"/>
    </source>
</evidence>
<evidence type="ECO:0000256" key="5">
    <source>
        <dbReference type="ARBA" id="ARBA00022801"/>
    </source>
</evidence>
<proteinExistence type="inferred from homology"/>
<evidence type="ECO:0000256" key="1">
    <source>
        <dbReference type="ARBA" id="ARBA00005234"/>
    </source>
</evidence>
<dbReference type="SUPFAM" id="SSF54001">
    <property type="entry name" value="Cysteine proteinases"/>
    <property type="match status" value="1"/>
</dbReference>
<evidence type="ECO:0000256" key="6">
    <source>
        <dbReference type="SAM" id="MobiDB-lite"/>
    </source>
</evidence>
<feature type="region of interest" description="Disordered" evidence="6">
    <location>
        <begin position="1372"/>
        <end position="1396"/>
    </location>
</feature>
<comment type="caution">
    <text evidence="8">The sequence shown here is derived from an EMBL/GenBank/DDBJ whole genome shotgun (WGS) entry which is preliminary data.</text>
</comment>
<dbReference type="EMBL" id="MCBR01018038">
    <property type="protein sequence ID" value="RKF58822.1"/>
    <property type="molecule type" value="Genomic_DNA"/>
</dbReference>
<dbReference type="OrthoDB" id="442460at2759"/>
<dbReference type="Proteomes" id="UP000285405">
    <property type="component" value="Unassembled WGS sequence"/>
</dbReference>
<reference evidence="8 9" key="1">
    <citation type="journal article" date="2018" name="BMC Genomics">
        <title>Comparative genome analyses reveal sequence features reflecting distinct modes of host-adaptation between dicot and monocot powdery mildew.</title>
        <authorList>
            <person name="Wu Y."/>
            <person name="Ma X."/>
            <person name="Pan Z."/>
            <person name="Kale S.D."/>
            <person name="Song Y."/>
            <person name="King H."/>
            <person name="Zhang Q."/>
            <person name="Presley C."/>
            <person name="Deng X."/>
            <person name="Wei C.I."/>
            <person name="Xiao S."/>
        </authorList>
    </citation>
    <scope>NUCLEOTIDE SEQUENCE [LARGE SCALE GENOMIC DNA]</scope>
    <source>
        <strain evidence="8">UCSC1</strain>
    </source>
</reference>
<feature type="region of interest" description="Disordered" evidence="6">
    <location>
        <begin position="1432"/>
        <end position="1451"/>
    </location>
</feature>
<feature type="compositionally biased region" description="Polar residues" evidence="6">
    <location>
        <begin position="727"/>
        <end position="741"/>
    </location>
</feature>
<keyword evidence="4" id="KW-0833">Ubl conjugation pathway</keyword>
<accession>A0A420HN19</accession>
<dbReference type="PANTHER" id="PTHR46896:SF3">
    <property type="entry name" value="FI06413P-RELATED"/>
    <property type="match status" value="1"/>
</dbReference>
<feature type="compositionally biased region" description="Basic and acidic residues" evidence="6">
    <location>
        <begin position="99"/>
        <end position="108"/>
    </location>
</feature>
<feature type="compositionally biased region" description="Low complexity" evidence="6">
    <location>
        <begin position="693"/>
        <end position="707"/>
    </location>
</feature>
<dbReference type="GO" id="GO:0006508">
    <property type="term" value="P:proteolysis"/>
    <property type="evidence" value="ECO:0007669"/>
    <property type="project" value="UniProtKB-KW"/>
</dbReference>
<feature type="compositionally biased region" description="Polar residues" evidence="6">
    <location>
        <begin position="677"/>
        <end position="686"/>
    </location>
</feature>
<feature type="region of interest" description="Disordered" evidence="6">
    <location>
        <begin position="292"/>
        <end position="340"/>
    </location>
</feature>
<feature type="compositionally biased region" description="Polar residues" evidence="6">
    <location>
        <begin position="32"/>
        <end position="44"/>
    </location>
</feature>
<feature type="domain" description="Ubiquitin-like protease family profile" evidence="7">
    <location>
        <begin position="771"/>
        <end position="1057"/>
    </location>
</feature>
<name>A0A420HN19_9PEZI</name>
<feature type="region of interest" description="Disordered" evidence="6">
    <location>
        <begin position="676"/>
        <end position="749"/>
    </location>
</feature>
<keyword evidence="3 8" id="KW-0645">Protease</keyword>
<dbReference type="GO" id="GO:0070139">
    <property type="term" value="F:SUMO-specific endopeptidase activity"/>
    <property type="evidence" value="ECO:0007669"/>
    <property type="project" value="TreeGrafter"/>
</dbReference>
<feature type="compositionally biased region" description="Basic and acidic residues" evidence="6">
    <location>
        <begin position="62"/>
        <end position="74"/>
    </location>
</feature>
<feature type="compositionally biased region" description="Polar residues" evidence="6">
    <location>
        <begin position="1"/>
        <end position="12"/>
    </location>
</feature>
<dbReference type="GO" id="GO:0005737">
    <property type="term" value="C:cytoplasm"/>
    <property type="evidence" value="ECO:0007669"/>
    <property type="project" value="TreeGrafter"/>
</dbReference>
<dbReference type="PANTHER" id="PTHR46896">
    <property type="entry name" value="SENTRIN-SPECIFIC PROTEASE"/>
    <property type="match status" value="1"/>
</dbReference>
<dbReference type="GO" id="GO:0016926">
    <property type="term" value="P:protein desumoylation"/>
    <property type="evidence" value="ECO:0007669"/>
    <property type="project" value="TreeGrafter"/>
</dbReference>
<organism evidence="8 9">
    <name type="scientific">Golovinomyces cichoracearum</name>
    <dbReference type="NCBI Taxonomy" id="62708"/>
    <lineage>
        <taxon>Eukaryota</taxon>
        <taxon>Fungi</taxon>
        <taxon>Dikarya</taxon>
        <taxon>Ascomycota</taxon>
        <taxon>Pezizomycotina</taxon>
        <taxon>Leotiomycetes</taxon>
        <taxon>Erysiphales</taxon>
        <taxon>Erysiphaceae</taxon>
        <taxon>Golovinomyces</taxon>
    </lineage>
</organism>
<protein>
    <submittedName>
        <fullName evidence="8">Putative ulp1 protease family protein</fullName>
    </submittedName>
</protein>
<dbReference type="PROSITE" id="PS50600">
    <property type="entry name" value="ULP_PROTEASE"/>
    <property type="match status" value="1"/>
</dbReference>
<keyword evidence="2" id="KW-0597">Phosphoprotein</keyword>
<dbReference type="InterPro" id="IPR051947">
    <property type="entry name" value="Sentrin-specific_protease"/>
</dbReference>
<evidence type="ECO:0000256" key="4">
    <source>
        <dbReference type="ARBA" id="ARBA00022786"/>
    </source>
</evidence>
<dbReference type="Pfam" id="PF02902">
    <property type="entry name" value="Peptidase_C48"/>
    <property type="match status" value="1"/>
</dbReference>
<gene>
    <name evidence="8" type="ORF">GcC1_180023</name>
</gene>
<feature type="compositionally biased region" description="Low complexity" evidence="6">
    <location>
        <begin position="715"/>
        <end position="726"/>
    </location>
</feature>
<evidence type="ECO:0000313" key="8">
    <source>
        <dbReference type="EMBL" id="RKF58822.1"/>
    </source>
</evidence>
<keyword evidence="5" id="KW-0378">Hydrolase</keyword>
<evidence type="ECO:0000256" key="3">
    <source>
        <dbReference type="ARBA" id="ARBA00022670"/>
    </source>
</evidence>
<dbReference type="GO" id="GO:0005634">
    <property type="term" value="C:nucleus"/>
    <property type="evidence" value="ECO:0007669"/>
    <property type="project" value="TreeGrafter"/>
</dbReference>
<feature type="region of interest" description="Disordered" evidence="6">
    <location>
        <begin position="1"/>
        <end position="154"/>
    </location>
</feature>